<dbReference type="Pfam" id="PF00282">
    <property type="entry name" value="Pyridoxal_deC"/>
    <property type="match status" value="1"/>
</dbReference>
<organism evidence="6 7">
    <name type="scientific">Rotaria socialis</name>
    <dbReference type="NCBI Taxonomy" id="392032"/>
    <lineage>
        <taxon>Eukaryota</taxon>
        <taxon>Metazoa</taxon>
        <taxon>Spiralia</taxon>
        <taxon>Gnathifera</taxon>
        <taxon>Rotifera</taxon>
        <taxon>Eurotatoria</taxon>
        <taxon>Bdelloidea</taxon>
        <taxon>Philodinida</taxon>
        <taxon>Philodinidae</taxon>
        <taxon>Rotaria</taxon>
    </lineage>
</organism>
<dbReference type="Gene3D" id="3.40.640.10">
    <property type="entry name" value="Type I PLP-dependent aspartate aminotransferase-like (Major domain)"/>
    <property type="match status" value="1"/>
</dbReference>
<proteinExistence type="inferred from homology"/>
<evidence type="ECO:0008006" key="8">
    <source>
        <dbReference type="Google" id="ProtNLM"/>
    </source>
</evidence>
<evidence type="ECO:0000256" key="4">
    <source>
        <dbReference type="ARBA" id="ARBA00023239"/>
    </source>
</evidence>
<evidence type="ECO:0000256" key="5">
    <source>
        <dbReference type="RuleBase" id="RU000382"/>
    </source>
</evidence>
<evidence type="ECO:0000313" key="6">
    <source>
        <dbReference type="EMBL" id="CAF5066573.1"/>
    </source>
</evidence>
<evidence type="ECO:0000313" key="7">
    <source>
        <dbReference type="Proteomes" id="UP000663848"/>
    </source>
</evidence>
<keyword evidence="2" id="KW-0210">Decarboxylase</keyword>
<dbReference type="GO" id="GO:0006520">
    <property type="term" value="P:amino acid metabolic process"/>
    <property type="evidence" value="ECO:0007669"/>
    <property type="project" value="InterPro"/>
</dbReference>
<comment type="cofactor">
    <cofactor evidence="1 5">
        <name>pyridoxal 5'-phosphate</name>
        <dbReference type="ChEBI" id="CHEBI:597326"/>
    </cofactor>
</comment>
<dbReference type="Gene3D" id="1.20.1340.10">
    <property type="entry name" value="dopa decarboxylase, N-terminal domain"/>
    <property type="match status" value="1"/>
</dbReference>
<protein>
    <recommendedName>
        <fullName evidence="8">Dopa decarboxylase</fullName>
    </recommendedName>
</protein>
<evidence type="ECO:0000256" key="1">
    <source>
        <dbReference type="ARBA" id="ARBA00001933"/>
    </source>
</evidence>
<dbReference type="GO" id="GO:0016831">
    <property type="term" value="F:carboxy-lyase activity"/>
    <property type="evidence" value="ECO:0007669"/>
    <property type="project" value="UniProtKB-KW"/>
</dbReference>
<dbReference type="AlphaFoldDB" id="A0A822D9S4"/>
<evidence type="ECO:0000256" key="3">
    <source>
        <dbReference type="ARBA" id="ARBA00022898"/>
    </source>
</evidence>
<dbReference type="InterPro" id="IPR015421">
    <property type="entry name" value="PyrdxlP-dep_Trfase_major"/>
</dbReference>
<dbReference type="PRINTS" id="PR00800">
    <property type="entry name" value="YHDCRBOXLASE"/>
</dbReference>
<keyword evidence="4 5" id="KW-0456">Lyase</keyword>
<dbReference type="GO" id="GO:0019752">
    <property type="term" value="P:carboxylic acid metabolic process"/>
    <property type="evidence" value="ECO:0007669"/>
    <property type="project" value="InterPro"/>
</dbReference>
<dbReference type="InterPro" id="IPR002129">
    <property type="entry name" value="PyrdxlP-dep_de-COase"/>
</dbReference>
<keyword evidence="3 5" id="KW-0663">Pyridoxal phosphate</keyword>
<dbReference type="PANTHER" id="PTHR11999:SF70">
    <property type="entry name" value="MIP05841P"/>
    <property type="match status" value="1"/>
</dbReference>
<comment type="caution">
    <text evidence="6">The sequence shown here is derived from an EMBL/GenBank/DDBJ whole genome shotgun (WGS) entry which is preliminary data.</text>
</comment>
<name>A0A822D9S4_9BILA</name>
<sequence length="66" mass="7279">MSDVERAIMPGITHWQHPRFHAYFPAGNSYPSILGEMLSAGLGIVGFSWAASPACTELETIMLDWI</sequence>
<reference evidence="6" key="1">
    <citation type="submission" date="2021-02" db="EMBL/GenBank/DDBJ databases">
        <authorList>
            <person name="Nowell W R."/>
        </authorList>
    </citation>
    <scope>NUCLEOTIDE SEQUENCE</scope>
</reference>
<accession>A0A822D9S4</accession>
<dbReference type="GO" id="GO:0030170">
    <property type="term" value="F:pyridoxal phosphate binding"/>
    <property type="evidence" value="ECO:0007669"/>
    <property type="project" value="InterPro"/>
</dbReference>
<gene>
    <name evidence="6" type="ORF">QYT958_LOCUS42981</name>
</gene>
<dbReference type="GO" id="GO:0005737">
    <property type="term" value="C:cytoplasm"/>
    <property type="evidence" value="ECO:0007669"/>
    <property type="project" value="TreeGrafter"/>
</dbReference>
<dbReference type="SUPFAM" id="SSF53383">
    <property type="entry name" value="PLP-dependent transferases"/>
    <property type="match status" value="1"/>
</dbReference>
<evidence type="ECO:0000256" key="2">
    <source>
        <dbReference type="ARBA" id="ARBA00022793"/>
    </source>
</evidence>
<comment type="similarity">
    <text evidence="5">Belongs to the group II decarboxylase family.</text>
</comment>
<dbReference type="Proteomes" id="UP000663848">
    <property type="component" value="Unassembled WGS sequence"/>
</dbReference>
<dbReference type="EMBL" id="CAJOBR010058230">
    <property type="protein sequence ID" value="CAF5066573.1"/>
    <property type="molecule type" value="Genomic_DNA"/>
</dbReference>
<dbReference type="InterPro" id="IPR015424">
    <property type="entry name" value="PyrdxlP-dep_Trfase"/>
</dbReference>
<feature type="non-terminal residue" evidence="6">
    <location>
        <position position="66"/>
    </location>
</feature>
<dbReference type="PANTHER" id="PTHR11999">
    <property type="entry name" value="GROUP II PYRIDOXAL-5-PHOSPHATE DECARBOXYLASE"/>
    <property type="match status" value="1"/>
</dbReference>
<dbReference type="InterPro" id="IPR010977">
    <property type="entry name" value="Aromatic_deC"/>
</dbReference>